<evidence type="ECO:0000256" key="5">
    <source>
        <dbReference type="ARBA" id="ARBA00022692"/>
    </source>
</evidence>
<evidence type="ECO:0000256" key="1">
    <source>
        <dbReference type="ARBA" id="ARBA00004651"/>
    </source>
</evidence>
<sequence>MHSLNLFTVQSGFFILLTLSLLSAFIFLHPKVPLNYVRTHITIIALPPIMAITVLLFESGSVIIGPWHMDSLSWLLAAFVLTVGLIVQRFSVRYLLGDRSYRKYFALLTLTTVANSLAWCNDDLRLLLILWGVTLLGLTLLIGLRKEWQVAKNAARRSAQQFAISWLILVVASVWVANITGHWQLSLALDEVSIDQLDAWEKFCINLLLIIAVVIPAAQWPFQRWLIDSVVAPTPISAVMHAGIVNGGGMILSRFSPLFNGDPAQIVLIILASFSVLIGTGMMLVQVDYKRQLVGSTIAQMAFMLIQCALGAYWAAIIHAVLHGLFKATLFLQAGSAVDQNRFVSRTNQQPSILWSVTGGGLGLFVGACFLLTSQGGAYQFLSAVIIGWSVFYAWKQLVGSGYGRIGRVVGFSLILVIGIVFVLIHSALVHLLDEMIQTGGELPMFVAILLLFLLLAGSVLGTWAVRHRSSKVYAFIYLWLVKWSEPRRESIDSHPKYLTKLHVKGRMHDEYHIS</sequence>
<keyword evidence="12" id="KW-0560">Oxidoreductase</keyword>
<evidence type="ECO:0000256" key="2">
    <source>
        <dbReference type="ARBA" id="ARBA00008483"/>
    </source>
</evidence>
<dbReference type="OrthoDB" id="9807568at2"/>
<comment type="similarity">
    <text evidence="8">Belongs to the inorganic carbon transporter (TC 9.A.2) DabB family.</text>
</comment>
<dbReference type="AlphaFoldDB" id="A0A4S3PTQ4"/>
<comment type="caution">
    <text evidence="12">The sequence shown here is derived from an EMBL/GenBank/DDBJ whole genome shotgun (WGS) entry which is preliminary data.</text>
</comment>
<dbReference type="NCBIfam" id="NF006373">
    <property type="entry name" value="PRK08601.1"/>
    <property type="match status" value="1"/>
</dbReference>
<keyword evidence="4 8" id="KW-1003">Cell membrane</keyword>
<dbReference type="InterPro" id="IPR001750">
    <property type="entry name" value="ND/Mrp_TM"/>
</dbReference>
<keyword evidence="3 8" id="KW-0813">Transport</keyword>
<feature type="transmembrane region" description="Helical" evidence="8">
    <location>
        <begin position="297"/>
        <end position="315"/>
    </location>
</feature>
<evidence type="ECO:0000313" key="13">
    <source>
        <dbReference type="Proteomes" id="UP000306477"/>
    </source>
</evidence>
<dbReference type="HAMAP" id="MF_00862">
    <property type="entry name" value="DabB"/>
    <property type="match status" value="1"/>
</dbReference>
<evidence type="ECO:0000256" key="8">
    <source>
        <dbReference type="HAMAP-Rule" id="MF_00862"/>
    </source>
</evidence>
<evidence type="ECO:0000259" key="10">
    <source>
        <dbReference type="Pfam" id="PF00361"/>
    </source>
</evidence>
<feature type="transmembrane region" description="Helical" evidence="8">
    <location>
        <begin position="445"/>
        <end position="466"/>
    </location>
</feature>
<evidence type="ECO:0000313" key="12">
    <source>
        <dbReference type="EMBL" id="THE13130.1"/>
    </source>
</evidence>
<organism evidence="12 13">
    <name type="scientific">Bacillus timonensis</name>
    <dbReference type="NCBI Taxonomy" id="1033734"/>
    <lineage>
        <taxon>Bacteria</taxon>
        <taxon>Bacillati</taxon>
        <taxon>Bacillota</taxon>
        <taxon>Bacilli</taxon>
        <taxon>Bacillales</taxon>
        <taxon>Bacillaceae</taxon>
        <taxon>Bacillus</taxon>
    </lineage>
</organism>
<dbReference type="Proteomes" id="UP000306477">
    <property type="component" value="Unassembled WGS sequence"/>
</dbReference>
<dbReference type="GO" id="GO:0003954">
    <property type="term" value="F:NADH dehydrogenase activity"/>
    <property type="evidence" value="ECO:0007669"/>
    <property type="project" value="TreeGrafter"/>
</dbReference>
<name>A0A4S3PTQ4_9BACI</name>
<dbReference type="Pfam" id="PF00361">
    <property type="entry name" value="Proton_antipo_M"/>
    <property type="match status" value="1"/>
</dbReference>
<feature type="domain" description="NADH:quinone oxidoreductase/Mrp antiporter transmembrane" evidence="10">
    <location>
        <begin position="122"/>
        <end position="350"/>
    </location>
</feature>
<accession>A0A4S3PTQ4</accession>
<comment type="subcellular location">
    <subcellularLocation>
        <location evidence="1 8">Cell membrane</location>
        <topology evidence="1 8">Multi-pass membrane protein</topology>
    </subcellularLocation>
    <subcellularLocation>
        <location evidence="9">Membrane</location>
        <topology evidence="9">Multi-pass membrane protein</topology>
    </subcellularLocation>
</comment>
<comment type="similarity">
    <text evidence="2">Belongs to the CPA3 antiporters (TC 2.A.63) subunit A family.</text>
</comment>
<comment type="function">
    <text evidence="8">Part of an energy-coupled inorganic carbon pump.</text>
</comment>
<feature type="transmembrane region" description="Helical" evidence="8">
    <location>
        <begin position="104"/>
        <end position="120"/>
    </location>
</feature>
<comment type="subunit">
    <text evidence="8">Forms a complex with DabA.</text>
</comment>
<dbReference type="InterPro" id="IPR001516">
    <property type="entry name" value="Proton_antipo_N"/>
</dbReference>
<dbReference type="GO" id="GO:0005886">
    <property type="term" value="C:plasma membrane"/>
    <property type="evidence" value="ECO:0007669"/>
    <property type="project" value="UniProtKB-SubCell"/>
</dbReference>
<protein>
    <recommendedName>
        <fullName evidence="8">Probable inorganic carbon transporter subunit DabB</fullName>
    </recommendedName>
</protein>
<dbReference type="GO" id="GO:0008137">
    <property type="term" value="F:NADH dehydrogenase (ubiquinone) activity"/>
    <property type="evidence" value="ECO:0007669"/>
    <property type="project" value="InterPro"/>
</dbReference>
<dbReference type="InterPro" id="IPR046396">
    <property type="entry name" value="Transporter_DabB"/>
</dbReference>
<evidence type="ECO:0000256" key="6">
    <source>
        <dbReference type="ARBA" id="ARBA00022989"/>
    </source>
</evidence>
<evidence type="ECO:0000256" key="3">
    <source>
        <dbReference type="ARBA" id="ARBA00022448"/>
    </source>
</evidence>
<evidence type="ECO:0000256" key="7">
    <source>
        <dbReference type="ARBA" id="ARBA00023136"/>
    </source>
</evidence>
<dbReference type="Pfam" id="PF00662">
    <property type="entry name" value="Proton_antipo_N"/>
    <property type="match status" value="1"/>
</dbReference>
<dbReference type="RefSeq" id="WP_136379181.1">
    <property type="nucleotide sequence ID" value="NZ_SLUB01000011.1"/>
</dbReference>
<feature type="transmembrane region" description="Helical" evidence="8">
    <location>
        <begin position="379"/>
        <end position="395"/>
    </location>
</feature>
<feature type="transmembrane region" description="Helical" evidence="8">
    <location>
        <begin position="71"/>
        <end position="92"/>
    </location>
</feature>
<dbReference type="InterPro" id="IPR003945">
    <property type="entry name" value="NU5C-like"/>
</dbReference>
<dbReference type="EMBL" id="SLUB01000011">
    <property type="protein sequence ID" value="THE13130.1"/>
    <property type="molecule type" value="Genomic_DNA"/>
</dbReference>
<dbReference type="PANTHER" id="PTHR42829">
    <property type="entry name" value="NADH-UBIQUINONE OXIDOREDUCTASE CHAIN 5"/>
    <property type="match status" value="1"/>
</dbReference>
<feature type="domain" description="NADH-Ubiquinone oxidoreductase (complex I) chain 5 N-terminal" evidence="11">
    <location>
        <begin position="68"/>
        <end position="105"/>
    </location>
</feature>
<feature type="transmembrane region" description="Helical" evidence="8">
    <location>
        <begin position="6"/>
        <end position="28"/>
    </location>
</feature>
<feature type="transmembrane region" description="Helical" evidence="8">
    <location>
        <begin position="126"/>
        <end position="144"/>
    </location>
</feature>
<dbReference type="PRINTS" id="PR01434">
    <property type="entry name" value="NADHDHGNASE5"/>
</dbReference>
<keyword evidence="7 8" id="KW-0472">Membrane</keyword>
<dbReference type="GO" id="GO:0042773">
    <property type="term" value="P:ATP synthesis coupled electron transport"/>
    <property type="evidence" value="ECO:0007669"/>
    <property type="project" value="InterPro"/>
</dbReference>
<keyword evidence="13" id="KW-1185">Reference proteome</keyword>
<feature type="transmembrane region" description="Helical" evidence="8">
    <location>
        <begin position="264"/>
        <end position="285"/>
    </location>
</feature>
<evidence type="ECO:0000259" key="11">
    <source>
        <dbReference type="Pfam" id="PF00662"/>
    </source>
</evidence>
<dbReference type="GO" id="GO:0015990">
    <property type="term" value="P:electron transport coupled proton transport"/>
    <property type="evidence" value="ECO:0007669"/>
    <property type="project" value="TreeGrafter"/>
</dbReference>
<reference evidence="12 13" key="1">
    <citation type="journal article" date="2019" name="Indoor Air">
        <title>Impacts of indoor surface finishes on bacterial viability.</title>
        <authorList>
            <person name="Hu J."/>
            <person name="Maamar S.B."/>
            <person name="Glawe A.J."/>
            <person name="Gottel N."/>
            <person name="Gilbert J.A."/>
            <person name="Hartmann E.M."/>
        </authorList>
    </citation>
    <scope>NUCLEOTIDE SEQUENCE [LARGE SCALE GENOMIC DNA]</scope>
    <source>
        <strain evidence="12 13">AF060A6</strain>
    </source>
</reference>
<evidence type="ECO:0000256" key="9">
    <source>
        <dbReference type="RuleBase" id="RU000320"/>
    </source>
</evidence>
<dbReference type="PANTHER" id="PTHR42829:SF1">
    <property type="entry name" value="INORGANIC CARBON TRANSPORTER SUBUNIT DABB-RELATED"/>
    <property type="match status" value="1"/>
</dbReference>
<feature type="transmembrane region" description="Helical" evidence="8">
    <location>
        <begin position="352"/>
        <end position="373"/>
    </location>
</feature>
<feature type="transmembrane region" description="Helical" evidence="8">
    <location>
        <begin position="234"/>
        <end position="252"/>
    </location>
</feature>
<feature type="transmembrane region" description="Helical" evidence="8">
    <location>
        <begin position="164"/>
        <end position="183"/>
    </location>
</feature>
<feature type="transmembrane region" description="Helical" evidence="8">
    <location>
        <begin position="407"/>
        <end position="433"/>
    </location>
</feature>
<evidence type="ECO:0000256" key="4">
    <source>
        <dbReference type="ARBA" id="ARBA00022475"/>
    </source>
</evidence>
<feature type="transmembrane region" description="Helical" evidence="8">
    <location>
        <begin position="40"/>
        <end position="65"/>
    </location>
</feature>
<keyword evidence="5 8" id="KW-0812">Transmembrane</keyword>
<proteinExistence type="inferred from homology"/>
<gene>
    <name evidence="8" type="primary">dabB</name>
    <name evidence="12" type="ORF">E1I69_08490</name>
</gene>
<keyword evidence="6 8" id="KW-1133">Transmembrane helix</keyword>